<comment type="caution">
    <text evidence="2">The sequence shown here is derived from an EMBL/GenBank/DDBJ whole genome shotgun (WGS) entry which is preliminary data.</text>
</comment>
<reference evidence="2 3" key="1">
    <citation type="submission" date="2024-06" db="EMBL/GenBank/DDBJ databases">
        <title>The Natural Products Discovery Center: Release of the First 8490 Sequenced Strains for Exploring Actinobacteria Biosynthetic Diversity.</title>
        <authorList>
            <person name="Kalkreuter E."/>
            <person name="Kautsar S.A."/>
            <person name="Yang D."/>
            <person name="Bader C.D."/>
            <person name="Teijaro C.N."/>
            <person name="Fluegel L."/>
            <person name="Davis C.M."/>
            <person name="Simpson J.R."/>
            <person name="Lauterbach L."/>
            <person name="Steele A.D."/>
            <person name="Gui C."/>
            <person name="Meng S."/>
            <person name="Li G."/>
            <person name="Viehrig K."/>
            <person name="Ye F."/>
            <person name="Su P."/>
            <person name="Kiefer A.F."/>
            <person name="Nichols A."/>
            <person name="Cepeda A.J."/>
            <person name="Yan W."/>
            <person name="Fan B."/>
            <person name="Jiang Y."/>
            <person name="Adhikari A."/>
            <person name="Zheng C.-J."/>
            <person name="Schuster L."/>
            <person name="Cowan T.M."/>
            <person name="Smanski M.J."/>
            <person name="Chevrette M.G."/>
            <person name="De Carvalho L.P.S."/>
            <person name="Shen B."/>
        </authorList>
    </citation>
    <scope>NUCLEOTIDE SEQUENCE [LARGE SCALE GENOMIC DNA]</scope>
    <source>
        <strain evidence="2 3">NPDC077434</strain>
    </source>
</reference>
<keyword evidence="3" id="KW-1185">Reference proteome</keyword>
<feature type="transmembrane region" description="Helical" evidence="1">
    <location>
        <begin position="45"/>
        <end position="66"/>
    </location>
</feature>
<gene>
    <name evidence="2" type="ORF">AB0301_14660</name>
</gene>
<keyword evidence="1" id="KW-0812">Transmembrane</keyword>
<evidence type="ECO:0000313" key="3">
    <source>
        <dbReference type="Proteomes" id="UP001553715"/>
    </source>
</evidence>
<protein>
    <submittedName>
        <fullName evidence="2">Uncharacterized protein</fullName>
    </submittedName>
</protein>
<proteinExistence type="predicted"/>
<feature type="transmembrane region" description="Helical" evidence="1">
    <location>
        <begin position="7"/>
        <end position="25"/>
    </location>
</feature>
<organism evidence="2 3">
    <name type="scientific">Microbacterium profundi</name>
    <dbReference type="NCBI Taxonomy" id="450380"/>
    <lineage>
        <taxon>Bacteria</taxon>
        <taxon>Bacillati</taxon>
        <taxon>Actinomycetota</taxon>
        <taxon>Actinomycetes</taxon>
        <taxon>Micrococcales</taxon>
        <taxon>Microbacteriaceae</taxon>
        <taxon>Microbacterium</taxon>
    </lineage>
</organism>
<accession>A0ABV3LK70</accession>
<dbReference type="EMBL" id="JBFBMH010000027">
    <property type="protein sequence ID" value="MEW1976299.1"/>
    <property type="molecule type" value="Genomic_DNA"/>
</dbReference>
<evidence type="ECO:0000313" key="2">
    <source>
        <dbReference type="EMBL" id="MEW1976299.1"/>
    </source>
</evidence>
<keyword evidence="1" id="KW-0472">Membrane</keyword>
<keyword evidence="1" id="KW-1133">Transmembrane helix</keyword>
<name>A0ABV3LK70_9MICO</name>
<feature type="transmembrane region" description="Helical" evidence="1">
    <location>
        <begin position="78"/>
        <end position="100"/>
    </location>
</feature>
<evidence type="ECO:0000256" key="1">
    <source>
        <dbReference type="SAM" id="Phobius"/>
    </source>
</evidence>
<sequence>MTRRTSWTVSAVVAALVAVFLVWVATFRFSAPLVSPAPPVPDYSLQAGIAVAGFVAVLLCFVVTGINAAKPERRRLRATIVGCLVMVGTGVFTAILAFTIPAMNR</sequence>
<dbReference type="RefSeq" id="WP_366233292.1">
    <property type="nucleotide sequence ID" value="NZ_JBFBMH010000027.1"/>
</dbReference>
<dbReference type="Proteomes" id="UP001553715">
    <property type="component" value="Unassembled WGS sequence"/>
</dbReference>